<comment type="subcellular location">
    <subcellularLocation>
        <location evidence="1">Cytoplasm</location>
    </subcellularLocation>
</comment>
<evidence type="ECO:0000256" key="2">
    <source>
        <dbReference type="ARBA" id="ARBA00006411"/>
    </source>
</evidence>
<name>A0A9Y2MR07_9PSEU</name>
<dbReference type="Proteomes" id="UP001236014">
    <property type="component" value="Chromosome"/>
</dbReference>
<proteinExistence type="inferred from homology"/>
<reference evidence="5 6" key="1">
    <citation type="submission" date="2023-06" db="EMBL/GenBank/DDBJ databases">
        <authorList>
            <person name="Oyuntsetseg B."/>
            <person name="Kim S.B."/>
        </authorList>
    </citation>
    <scope>NUCLEOTIDE SEQUENCE [LARGE SCALE GENOMIC DNA]</scope>
    <source>
        <strain evidence="5 6">2-15</strain>
    </source>
</reference>
<keyword evidence="4" id="KW-0143">Chaperone</keyword>
<evidence type="ECO:0000256" key="4">
    <source>
        <dbReference type="ARBA" id="ARBA00023186"/>
    </source>
</evidence>
<evidence type="ECO:0000313" key="5">
    <source>
        <dbReference type="EMBL" id="WIX74921.1"/>
    </source>
</evidence>
<protein>
    <submittedName>
        <fullName evidence="5">ESX secretion-associated protein EspG</fullName>
    </submittedName>
</protein>
<accession>A0A9Y2MR07</accession>
<dbReference type="InterPro" id="IPR025734">
    <property type="entry name" value="EspG"/>
</dbReference>
<dbReference type="RefSeq" id="WP_285965698.1">
    <property type="nucleotide sequence ID" value="NZ_CP127294.1"/>
</dbReference>
<sequence length="239" mass="24960">MIRLSASAFDVVWHDLGLGPVPVPLAVPSVGATEDERAAVRAEVYRGLTDRGLFAGQLAPELENRLRLLDSGSRYVACEALVDMTADTPFRAVTAVRGHSGVLAVQPERTVGLRGIREGELVSALVEVLPELSAGPGFGVSLPASGWDSTSAATSASTARQAEEVAAIQARPVFAAGQFGVYTRISGGRIERCGGLTWFDTDVGAYSAGVSSGRGGQDWVNVAPVDGPRLIERVLALFG</sequence>
<evidence type="ECO:0000256" key="1">
    <source>
        <dbReference type="ARBA" id="ARBA00004496"/>
    </source>
</evidence>
<comment type="similarity">
    <text evidence="2">Belongs to the EspG family.</text>
</comment>
<dbReference type="EMBL" id="CP127294">
    <property type="protein sequence ID" value="WIX74921.1"/>
    <property type="molecule type" value="Genomic_DNA"/>
</dbReference>
<keyword evidence="6" id="KW-1185">Reference proteome</keyword>
<organism evidence="5 6">
    <name type="scientific">Amycolatopsis carbonis</name>
    <dbReference type="NCBI Taxonomy" id="715471"/>
    <lineage>
        <taxon>Bacteria</taxon>
        <taxon>Bacillati</taxon>
        <taxon>Actinomycetota</taxon>
        <taxon>Actinomycetes</taxon>
        <taxon>Pseudonocardiales</taxon>
        <taxon>Pseudonocardiaceae</taxon>
        <taxon>Amycolatopsis</taxon>
    </lineage>
</organism>
<dbReference type="KEGG" id="acab:QRX50_25475"/>
<evidence type="ECO:0000313" key="6">
    <source>
        <dbReference type="Proteomes" id="UP001236014"/>
    </source>
</evidence>
<dbReference type="AlphaFoldDB" id="A0A9Y2MR07"/>
<evidence type="ECO:0000256" key="3">
    <source>
        <dbReference type="ARBA" id="ARBA00022490"/>
    </source>
</evidence>
<dbReference type="Pfam" id="PF14011">
    <property type="entry name" value="ESX-1_EspG"/>
    <property type="match status" value="1"/>
</dbReference>
<keyword evidence="3" id="KW-0963">Cytoplasm</keyword>
<gene>
    <name evidence="5" type="ORF">QRX50_25475</name>
</gene>